<name>A0A8K0JR10_9TREE</name>
<comment type="caution">
    <text evidence="2">The sequence shown here is derived from an EMBL/GenBank/DDBJ whole genome shotgun (WGS) entry which is preliminary data.</text>
</comment>
<protein>
    <recommendedName>
        <fullName evidence="4">Rhamnose mutarotase</fullName>
    </recommendedName>
</protein>
<dbReference type="AlphaFoldDB" id="A0A8K0JR10"/>
<gene>
    <name evidence="2" type="ORF">FFLO_03425</name>
</gene>
<evidence type="ECO:0000313" key="3">
    <source>
        <dbReference type="Proteomes" id="UP000812966"/>
    </source>
</evidence>
<evidence type="ECO:0008006" key="4">
    <source>
        <dbReference type="Google" id="ProtNLM"/>
    </source>
</evidence>
<dbReference type="EMBL" id="JABELV010000063">
    <property type="protein sequence ID" value="KAG7539626.1"/>
    <property type="molecule type" value="Genomic_DNA"/>
</dbReference>
<evidence type="ECO:0000256" key="1">
    <source>
        <dbReference type="SAM" id="MobiDB-lite"/>
    </source>
</evidence>
<dbReference type="GO" id="GO:0016857">
    <property type="term" value="F:racemase and epimerase activity, acting on carbohydrates and derivatives"/>
    <property type="evidence" value="ECO:0007669"/>
    <property type="project" value="InterPro"/>
</dbReference>
<dbReference type="PANTHER" id="PTHR34389">
    <property type="entry name" value="L-RHAMNOSE MUTAROTASE"/>
    <property type="match status" value="1"/>
</dbReference>
<feature type="region of interest" description="Disordered" evidence="1">
    <location>
        <begin position="1"/>
        <end position="31"/>
    </location>
</feature>
<dbReference type="PANTHER" id="PTHR34389:SF2">
    <property type="entry name" value="L-RHAMNOSE MUTAROTASE"/>
    <property type="match status" value="1"/>
</dbReference>
<sequence length="162" mass="18184">MRSISSTSAPNILNQLPEPHPNPNHPPHTNEGLRVCQVIGLKPERIEEYEKVHREVWPGVLNALRRANVVDYSIHHMQLPLTTAGTGSATGQTTHLLIAHMRYMGKPEDFEKDMSKVGEDPETQRWWKLTDSMQTSFVDGAVGSASGPGWWSTGREVFRFEG</sequence>
<dbReference type="SUPFAM" id="SSF54909">
    <property type="entry name" value="Dimeric alpha+beta barrel"/>
    <property type="match status" value="1"/>
</dbReference>
<evidence type="ECO:0000313" key="2">
    <source>
        <dbReference type="EMBL" id="KAG7539626.1"/>
    </source>
</evidence>
<accession>A0A8K0JR10</accession>
<dbReference type="InterPro" id="IPR011008">
    <property type="entry name" value="Dimeric_a/b-barrel"/>
</dbReference>
<dbReference type="InterPro" id="IPR008000">
    <property type="entry name" value="Rham/fucose_mutarotase"/>
</dbReference>
<dbReference type="Proteomes" id="UP000812966">
    <property type="component" value="Unassembled WGS sequence"/>
</dbReference>
<reference evidence="2" key="1">
    <citation type="submission" date="2020-04" db="EMBL/GenBank/DDBJ databases">
        <title>Analysis of mating type loci in Filobasidium floriforme.</title>
        <authorList>
            <person name="Nowrousian M."/>
        </authorList>
    </citation>
    <scope>NUCLEOTIDE SEQUENCE</scope>
    <source>
        <strain evidence="2">CBS 6242</strain>
    </source>
</reference>
<keyword evidence="3" id="KW-1185">Reference proteome</keyword>
<dbReference type="Gene3D" id="3.30.70.100">
    <property type="match status" value="1"/>
</dbReference>
<feature type="compositionally biased region" description="Polar residues" evidence="1">
    <location>
        <begin position="1"/>
        <end position="14"/>
    </location>
</feature>
<proteinExistence type="predicted"/>
<dbReference type="Pfam" id="PF05336">
    <property type="entry name" value="rhaM"/>
    <property type="match status" value="2"/>
</dbReference>
<organism evidence="2 3">
    <name type="scientific">Filobasidium floriforme</name>
    <dbReference type="NCBI Taxonomy" id="5210"/>
    <lineage>
        <taxon>Eukaryota</taxon>
        <taxon>Fungi</taxon>
        <taxon>Dikarya</taxon>
        <taxon>Basidiomycota</taxon>
        <taxon>Agaricomycotina</taxon>
        <taxon>Tremellomycetes</taxon>
        <taxon>Filobasidiales</taxon>
        <taxon>Filobasidiaceae</taxon>
        <taxon>Filobasidium</taxon>
    </lineage>
</organism>